<comment type="caution">
    <text evidence="2">The sequence shown here is derived from an EMBL/GenBank/DDBJ whole genome shotgun (WGS) entry which is preliminary data.</text>
</comment>
<keyword evidence="3" id="KW-1185">Reference proteome</keyword>
<sequence length="208" mass="21619">MKSHKKMAAIALAASAMVSMMPTSARADASAGVIWAANPVGVQSMPDAQALALLSSSGYVPLRSSGGKCLLVARRGTQIVAVELLPLSIGPNVIGWKPQQIDMSTLTSKWGYEPPKSSIDTKSFGNPVTSTISEASKTDTSKGGSYARASSWSNGQVEAHSSAIASASGETEAAESVTVNGKTYRKYSHFKPATAEAPVAASDEYFCQ</sequence>
<dbReference type="RefSeq" id="WP_086965093.1">
    <property type="nucleotide sequence ID" value="NZ_FCOJ02000001.1"/>
</dbReference>
<evidence type="ECO:0008006" key="4">
    <source>
        <dbReference type="Google" id="ProtNLM"/>
    </source>
</evidence>
<proteinExistence type="predicted"/>
<evidence type="ECO:0000313" key="3">
    <source>
        <dbReference type="Proteomes" id="UP000054596"/>
    </source>
</evidence>
<gene>
    <name evidence="2" type="ORF">AWB82_00319</name>
</gene>
<dbReference type="OrthoDB" id="9128499at2"/>
<evidence type="ECO:0000256" key="1">
    <source>
        <dbReference type="SAM" id="SignalP"/>
    </source>
</evidence>
<protein>
    <recommendedName>
        <fullName evidence="4">Lipoprotein</fullName>
    </recommendedName>
</protein>
<dbReference type="AlphaFoldDB" id="A0A157Z7R2"/>
<feature type="chain" id="PRO_5007618979" description="Lipoprotein" evidence="1">
    <location>
        <begin position="28"/>
        <end position="208"/>
    </location>
</feature>
<dbReference type="EMBL" id="FCOJ02000001">
    <property type="protein sequence ID" value="SAK41554.1"/>
    <property type="molecule type" value="Genomic_DNA"/>
</dbReference>
<evidence type="ECO:0000313" key="2">
    <source>
        <dbReference type="EMBL" id="SAK41554.1"/>
    </source>
</evidence>
<organism evidence="2 3">
    <name type="scientific">Caballeronia glebae</name>
    <dbReference type="NCBI Taxonomy" id="1777143"/>
    <lineage>
        <taxon>Bacteria</taxon>
        <taxon>Pseudomonadati</taxon>
        <taxon>Pseudomonadota</taxon>
        <taxon>Betaproteobacteria</taxon>
        <taxon>Burkholderiales</taxon>
        <taxon>Burkholderiaceae</taxon>
        <taxon>Caballeronia</taxon>
    </lineage>
</organism>
<reference evidence="2" key="1">
    <citation type="submission" date="2016-01" db="EMBL/GenBank/DDBJ databases">
        <authorList>
            <person name="Peeters C."/>
        </authorList>
    </citation>
    <scope>NUCLEOTIDE SEQUENCE [LARGE SCALE GENOMIC DNA]</scope>
    <source>
        <strain evidence="2">LMG 29325</strain>
    </source>
</reference>
<dbReference type="Proteomes" id="UP000054596">
    <property type="component" value="Unassembled WGS sequence"/>
</dbReference>
<accession>A0A157Z7R2</accession>
<feature type="signal peptide" evidence="1">
    <location>
        <begin position="1"/>
        <end position="27"/>
    </location>
</feature>
<name>A0A157Z7R2_9BURK</name>
<keyword evidence="1" id="KW-0732">Signal</keyword>